<dbReference type="InterPro" id="IPR001633">
    <property type="entry name" value="EAL_dom"/>
</dbReference>
<dbReference type="InterPro" id="IPR000160">
    <property type="entry name" value="GGDEF_dom"/>
</dbReference>
<dbReference type="PROSITE" id="PS50113">
    <property type="entry name" value="PAC"/>
    <property type="match status" value="2"/>
</dbReference>
<accession>A0A6J7GPJ5</accession>
<dbReference type="Gene3D" id="3.30.450.20">
    <property type="entry name" value="PAS domain"/>
    <property type="match status" value="3"/>
</dbReference>
<evidence type="ECO:0000256" key="2">
    <source>
        <dbReference type="SAM" id="Phobius"/>
    </source>
</evidence>
<evidence type="ECO:0000259" key="3">
    <source>
        <dbReference type="PROSITE" id="PS50112"/>
    </source>
</evidence>
<feature type="region of interest" description="Disordered" evidence="1">
    <location>
        <begin position="926"/>
        <end position="949"/>
    </location>
</feature>
<feature type="domain" description="PAC" evidence="4">
    <location>
        <begin position="455"/>
        <end position="505"/>
    </location>
</feature>
<dbReference type="InterPro" id="IPR035965">
    <property type="entry name" value="PAS-like_dom_sf"/>
</dbReference>
<evidence type="ECO:0000259" key="6">
    <source>
        <dbReference type="PROSITE" id="PS50887"/>
    </source>
</evidence>
<keyword evidence="2" id="KW-0812">Transmembrane</keyword>
<dbReference type="PANTHER" id="PTHR44757">
    <property type="entry name" value="DIGUANYLATE CYCLASE DGCP"/>
    <property type="match status" value="1"/>
</dbReference>
<proteinExistence type="predicted"/>
<dbReference type="CDD" id="cd01949">
    <property type="entry name" value="GGDEF"/>
    <property type="match status" value="1"/>
</dbReference>
<dbReference type="InterPro" id="IPR035919">
    <property type="entry name" value="EAL_sf"/>
</dbReference>
<dbReference type="InterPro" id="IPR001610">
    <property type="entry name" value="PAC"/>
</dbReference>
<dbReference type="SMART" id="SM00086">
    <property type="entry name" value="PAC"/>
    <property type="match status" value="2"/>
</dbReference>
<feature type="transmembrane region" description="Helical" evidence="2">
    <location>
        <begin position="85"/>
        <end position="106"/>
    </location>
</feature>
<dbReference type="NCBIfam" id="TIGR00254">
    <property type="entry name" value="GGDEF"/>
    <property type="match status" value="1"/>
</dbReference>
<dbReference type="PROSITE" id="PS50883">
    <property type="entry name" value="EAL"/>
    <property type="match status" value="1"/>
</dbReference>
<sequence length="949" mass="102647">MSAWQVATVANLVTAVAYLAISGLIVRGLLETRQVGRNPLALATAAIFLTCAGHHGAHGLMLAGVTGHGMGHDGMSATAAMRGHLGWGLSLWDAAGGLIAVTYLSLRRGFGVLLQGPAMFSDRVTEEAHRRALDAIDRIAEAVATFDPDGRLEHTNPAADACLEDLARPDGGDPDAVWGRNVLDARGVVVPDEELPVRRTRRTGLPVDGVELGVLTKDGRRRWLRCSTRPADDRATGPWPVIASFADITDRVVAEQALRTSEELHRGVLEQLPDTMVTVYEGEDLRIRLMQGGTMRRGSVDYAEMRGRTIEEAVPAPVARIVEPLILEAYEGGRSTTEFHSDFSGSDWEVSVVPWSAPDGAPGALVVSSDVSARKRSDHERQLAQRRFADAFDHAPSGMALADARGRVLQCNAAFAALAGREDVGMDDALLLSLVHPDDEPRLARAIEDAEHGATTVEARVLHADGRPRWSSLTVCALDEDDAADLLVQAQDVTERRDYERRLEHLADHDPLTGLANRRSFERRLSEHLDRCSRYGWTGAVIMLDLDHFKTVNDTLGHAAGDRLIVAAAGALRTRLRESDVLARLGGDEFAVILPQGGRPEADAVCEALCDAVRAGARVSMDGTTASVTASVGVCVISGQRTAEELLIDADLAMYDAKDAGRDRWAASDGDGFDGPKLKARMAWVDRIRGALEHDRFELWAQPIVDLADERTVGHELLLRMQAESGELVPPGTFLYIAERFGLAPSIDRWVLHRGIDLLAREPGITGQLSINISGHSVGDHGLLDLLEQQLARTGVDPARLMLEITETAAVADIPRARDFAERLRGIGCKLALDDFGAGFGGFYYLKHLPFDVLKLDGEFVRGCVHSQTDRLVIDAVVALTHGMGRRTVAECVEDEATVHELRRRGVDLGQGYHFARPMPLHEIVGSKAARPAPRPDAVGTAGAADGRS</sequence>
<evidence type="ECO:0000259" key="4">
    <source>
        <dbReference type="PROSITE" id="PS50113"/>
    </source>
</evidence>
<dbReference type="Pfam" id="PF00990">
    <property type="entry name" value="GGDEF"/>
    <property type="match status" value="1"/>
</dbReference>
<feature type="domain" description="PAC" evidence="4">
    <location>
        <begin position="208"/>
        <end position="260"/>
    </location>
</feature>
<dbReference type="PROSITE" id="PS50887">
    <property type="entry name" value="GGDEF"/>
    <property type="match status" value="1"/>
</dbReference>
<evidence type="ECO:0000256" key="1">
    <source>
        <dbReference type="SAM" id="MobiDB-lite"/>
    </source>
</evidence>
<feature type="domain" description="GGDEF" evidence="6">
    <location>
        <begin position="537"/>
        <end position="670"/>
    </location>
</feature>
<keyword evidence="2" id="KW-1133">Transmembrane helix</keyword>
<feature type="domain" description="EAL" evidence="5">
    <location>
        <begin position="681"/>
        <end position="932"/>
    </location>
</feature>
<keyword evidence="2" id="KW-0472">Membrane</keyword>
<dbReference type="Gene3D" id="3.20.20.450">
    <property type="entry name" value="EAL domain"/>
    <property type="match status" value="1"/>
</dbReference>
<dbReference type="SUPFAM" id="SSF55785">
    <property type="entry name" value="PYP-like sensor domain (PAS domain)"/>
    <property type="match status" value="3"/>
</dbReference>
<dbReference type="SMART" id="SM00052">
    <property type="entry name" value="EAL"/>
    <property type="match status" value="1"/>
</dbReference>
<feature type="transmembrane region" description="Helical" evidence="2">
    <location>
        <begin position="6"/>
        <end position="30"/>
    </location>
</feature>
<dbReference type="Pfam" id="PF00563">
    <property type="entry name" value="EAL"/>
    <property type="match status" value="1"/>
</dbReference>
<dbReference type="InterPro" id="IPR043128">
    <property type="entry name" value="Rev_trsase/Diguanyl_cyclase"/>
</dbReference>
<reference evidence="7" key="1">
    <citation type="submission" date="2020-05" db="EMBL/GenBank/DDBJ databases">
        <authorList>
            <person name="Chiriac C."/>
            <person name="Salcher M."/>
            <person name="Ghai R."/>
            <person name="Kavagutti S V."/>
        </authorList>
    </citation>
    <scope>NUCLEOTIDE SEQUENCE</scope>
</reference>
<dbReference type="Pfam" id="PF08448">
    <property type="entry name" value="PAS_4"/>
    <property type="match status" value="3"/>
</dbReference>
<feature type="domain" description="PAS" evidence="3">
    <location>
        <begin position="384"/>
        <end position="454"/>
    </location>
</feature>
<evidence type="ECO:0000313" key="7">
    <source>
        <dbReference type="EMBL" id="CAB4906655.1"/>
    </source>
</evidence>
<dbReference type="InterPro" id="IPR000014">
    <property type="entry name" value="PAS"/>
</dbReference>
<dbReference type="EMBL" id="CAFBMK010000037">
    <property type="protein sequence ID" value="CAB4906655.1"/>
    <property type="molecule type" value="Genomic_DNA"/>
</dbReference>
<dbReference type="Gene3D" id="3.30.70.270">
    <property type="match status" value="1"/>
</dbReference>
<gene>
    <name evidence="7" type="ORF">UFOPK3564_00931</name>
</gene>
<dbReference type="InterPro" id="IPR052155">
    <property type="entry name" value="Biofilm_reg_signaling"/>
</dbReference>
<dbReference type="SUPFAM" id="SSF141868">
    <property type="entry name" value="EAL domain-like"/>
    <property type="match status" value="1"/>
</dbReference>
<dbReference type="PANTHER" id="PTHR44757:SF2">
    <property type="entry name" value="BIOFILM ARCHITECTURE MAINTENANCE PROTEIN MBAA"/>
    <property type="match status" value="1"/>
</dbReference>
<dbReference type="PROSITE" id="PS50112">
    <property type="entry name" value="PAS"/>
    <property type="match status" value="1"/>
</dbReference>
<dbReference type="InterPro" id="IPR029787">
    <property type="entry name" value="Nucleotide_cyclase"/>
</dbReference>
<dbReference type="SUPFAM" id="SSF55073">
    <property type="entry name" value="Nucleotide cyclase"/>
    <property type="match status" value="1"/>
</dbReference>
<feature type="transmembrane region" description="Helical" evidence="2">
    <location>
        <begin position="42"/>
        <end position="65"/>
    </location>
</feature>
<name>A0A6J7GPJ5_9ZZZZ</name>
<organism evidence="7">
    <name type="scientific">freshwater metagenome</name>
    <dbReference type="NCBI Taxonomy" id="449393"/>
    <lineage>
        <taxon>unclassified sequences</taxon>
        <taxon>metagenomes</taxon>
        <taxon>ecological metagenomes</taxon>
    </lineage>
</organism>
<dbReference type="CDD" id="cd00130">
    <property type="entry name" value="PAS"/>
    <property type="match status" value="2"/>
</dbReference>
<dbReference type="SMART" id="SM00091">
    <property type="entry name" value="PAS"/>
    <property type="match status" value="1"/>
</dbReference>
<dbReference type="SMART" id="SM00267">
    <property type="entry name" value="GGDEF"/>
    <property type="match status" value="1"/>
</dbReference>
<protein>
    <submittedName>
        <fullName evidence="7">Unannotated protein</fullName>
    </submittedName>
</protein>
<dbReference type="CDD" id="cd01948">
    <property type="entry name" value="EAL"/>
    <property type="match status" value="1"/>
</dbReference>
<dbReference type="NCBIfam" id="TIGR00229">
    <property type="entry name" value="sensory_box"/>
    <property type="match status" value="2"/>
</dbReference>
<evidence type="ECO:0000259" key="5">
    <source>
        <dbReference type="PROSITE" id="PS50883"/>
    </source>
</evidence>
<dbReference type="AlphaFoldDB" id="A0A6J7GPJ5"/>
<dbReference type="FunFam" id="3.30.70.270:FF:000001">
    <property type="entry name" value="Diguanylate cyclase domain protein"/>
    <property type="match status" value="1"/>
</dbReference>
<dbReference type="InterPro" id="IPR013656">
    <property type="entry name" value="PAS_4"/>
</dbReference>
<dbReference type="InterPro" id="IPR000700">
    <property type="entry name" value="PAS-assoc_C"/>
</dbReference>